<evidence type="ECO:0000256" key="9">
    <source>
        <dbReference type="ARBA" id="ARBA00023180"/>
    </source>
</evidence>
<dbReference type="GO" id="GO:0046872">
    <property type="term" value="F:metal ion binding"/>
    <property type="evidence" value="ECO:0007669"/>
    <property type="project" value="UniProtKB-KW"/>
</dbReference>
<feature type="binding site" evidence="11">
    <location>
        <position position="122"/>
    </location>
    <ligand>
        <name>Fe cation</name>
        <dbReference type="ChEBI" id="CHEBI:24875"/>
        <label>2</label>
    </ligand>
</feature>
<dbReference type="InterPro" id="IPR024927">
    <property type="entry name" value="Acid_PPase"/>
</dbReference>
<feature type="binding site" evidence="11">
    <location>
        <position position="215"/>
    </location>
    <ligand>
        <name>Fe cation</name>
        <dbReference type="ChEBI" id="CHEBI:24875"/>
        <label>2</label>
    </ligand>
</feature>
<keyword evidence="9" id="KW-0325">Glycoprotein</keyword>
<dbReference type="PANTHER" id="PTHR10161:SF44">
    <property type="entry name" value="PURPLE ACID PHOSPHATASE"/>
    <property type="match status" value="1"/>
</dbReference>
<dbReference type="SUPFAM" id="SSF56300">
    <property type="entry name" value="Metallo-dependent phosphatases"/>
    <property type="match status" value="1"/>
</dbReference>
<evidence type="ECO:0000256" key="7">
    <source>
        <dbReference type="ARBA" id="ARBA00022801"/>
    </source>
</evidence>
<keyword evidence="7 10" id="KW-0378">Hydrolase</keyword>
<evidence type="ECO:0000256" key="5">
    <source>
        <dbReference type="ARBA" id="ARBA00022723"/>
    </source>
</evidence>
<evidence type="ECO:0000259" key="12">
    <source>
        <dbReference type="Pfam" id="PF00149"/>
    </source>
</evidence>
<comment type="subcellular location">
    <subcellularLocation>
        <location evidence="2">Secreted</location>
    </subcellularLocation>
</comment>
<dbReference type="EMBL" id="JARAOO010000010">
    <property type="protein sequence ID" value="KAJ7954477.1"/>
    <property type="molecule type" value="Genomic_DNA"/>
</dbReference>
<evidence type="ECO:0000256" key="4">
    <source>
        <dbReference type="ARBA" id="ARBA00022525"/>
    </source>
</evidence>
<feature type="domain" description="Calcineurin-like phosphoesterase" evidence="12">
    <location>
        <begin position="45"/>
        <end position="253"/>
    </location>
</feature>
<organism evidence="13 14">
    <name type="scientific">Quillaja saponaria</name>
    <name type="common">Soap bark tree</name>
    <dbReference type="NCBI Taxonomy" id="32244"/>
    <lineage>
        <taxon>Eukaryota</taxon>
        <taxon>Viridiplantae</taxon>
        <taxon>Streptophyta</taxon>
        <taxon>Embryophyta</taxon>
        <taxon>Tracheophyta</taxon>
        <taxon>Spermatophyta</taxon>
        <taxon>Magnoliopsida</taxon>
        <taxon>eudicotyledons</taxon>
        <taxon>Gunneridae</taxon>
        <taxon>Pentapetalae</taxon>
        <taxon>rosids</taxon>
        <taxon>fabids</taxon>
        <taxon>Fabales</taxon>
        <taxon>Quillajaceae</taxon>
        <taxon>Quillaja</taxon>
    </lineage>
</organism>
<dbReference type="FunFam" id="3.60.21.10:FF:000027">
    <property type="entry name" value="Purple acid phosphatase"/>
    <property type="match status" value="1"/>
</dbReference>
<evidence type="ECO:0000256" key="10">
    <source>
        <dbReference type="PIRNR" id="PIRNR000898"/>
    </source>
</evidence>
<proteinExistence type="inferred from homology"/>
<dbReference type="EC" id="3.1.3.2" evidence="10"/>
<evidence type="ECO:0000313" key="14">
    <source>
        <dbReference type="Proteomes" id="UP001163823"/>
    </source>
</evidence>
<keyword evidence="6" id="KW-0732">Signal</keyword>
<evidence type="ECO:0000256" key="6">
    <source>
        <dbReference type="ARBA" id="ARBA00022729"/>
    </source>
</evidence>
<keyword evidence="4" id="KW-0964">Secreted</keyword>
<dbReference type="GO" id="GO:0005576">
    <property type="term" value="C:extracellular region"/>
    <property type="evidence" value="ECO:0007669"/>
    <property type="project" value="UniProtKB-SubCell"/>
</dbReference>
<feature type="binding site" evidence="11">
    <location>
        <position position="87"/>
    </location>
    <ligand>
        <name>Fe cation</name>
        <dbReference type="ChEBI" id="CHEBI:24875"/>
        <label>1</label>
    </ligand>
</feature>
<protein>
    <recommendedName>
        <fullName evidence="10">Purple acid phosphatase</fullName>
        <ecNumber evidence="10">3.1.3.2</ecNumber>
    </recommendedName>
</protein>
<feature type="binding site" evidence="11">
    <location>
        <position position="252"/>
    </location>
    <ligand>
        <name>Fe cation</name>
        <dbReference type="ChEBI" id="CHEBI:24875"/>
        <label>1</label>
    </ligand>
</feature>
<dbReference type="Gene3D" id="3.60.21.10">
    <property type="match status" value="1"/>
</dbReference>
<keyword evidence="5 11" id="KW-0479">Metal-binding</keyword>
<dbReference type="AlphaFoldDB" id="A0AAD7PGS8"/>
<feature type="binding site" evidence="11">
    <location>
        <position position="51"/>
    </location>
    <ligand>
        <name>Fe cation</name>
        <dbReference type="ChEBI" id="CHEBI:24875"/>
        <label>1</label>
    </ligand>
</feature>
<comment type="cofactor">
    <cofactor evidence="11">
        <name>Fe cation</name>
        <dbReference type="ChEBI" id="CHEBI:24875"/>
    </cofactor>
    <text evidence="11">Binds 2 iron ions per subunit.</text>
</comment>
<evidence type="ECO:0000256" key="11">
    <source>
        <dbReference type="PIRSR" id="PIRSR000898-1"/>
    </source>
</evidence>
<comment type="similarity">
    <text evidence="3">Belongs to the metallophosphoesterase superfamily. Purple acid phosphatase family.</text>
</comment>
<feature type="binding site" evidence="11">
    <location>
        <position position="84"/>
    </location>
    <ligand>
        <name>Fe cation</name>
        <dbReference type="ChEBI" id="CHEBI:24875"/>
        <label>1</label>
    </ligand>
</feature>
<keyword evidence="14" id="KW-1185">Reference proteome</keyword>
<dbReference type="CDD" id="cd07378">
    <property type="entry name" value="MPP_ACP5"/>
    <property type="match status" value="1"/>
</dbReference>
<dbReference type="GO" id="GO:0003993">
    <property type="term" value="F:acid phosphatase activity"/>
    <property type="evidence" value="ECO:0007669"/>
    <property type="project" value="UniProtKB-UniRule"/>
</dbReference>
<dbReference type="InterPro" id="IPR051558">
    <property type="entry name" value="Metallophosphoesterase_PAP"/>
</dbReference>
<accession>A0AAD7PGS8</accession>
<name>A0AAD7PGS8_QUISA</name>
<dbReference type="PIRSF" id="PIRSF000898">
    <property type="entry name" value="Acid_Ptase_5"/>
    <property type="match status" value="1"/>
</dbReference>
<dbReference type="Pfam" id="PF00149">
    <property type="entry name" value="Metallophos"/>
    <property type="match status" value="1"/>
</dbReference>
<reference evidence="13" key="1">
    <citation type="journal article" date="2023" name="Science">
        <title>Elucidation of the pathway for biosynthesis of saponin adjuvants from the soapbark tree.</title>
        <authorList>
            <person name="Reed J."/>
            <person name="Orme A."/>
            <person name="El-Demerdash A."/>
            <person name="Owen C."/>
            <person name="Martin L.B.B."/>
            <person name="Misra R.C."/>
            <person name="Kikuchi S."/>
            <person name="Rejzek M."/>
            <person name="Martin A.C."/>
            <person name="Harkess A."/>
            <person name="Leebens-Mack J."/>
            <person name="Louveau T."/>
            <person name="Stephenson M.J."/>
            <person name="Osbourn A."/>
        </authorList>
    </citation>
    <scope>NUCLEOTIDE SEQUENCE</scope>
    <source>
        <strain evidence="13">S10</strain>
    </source>
</reference>
<feature type="binding site" evidence="11">
    <location>
        <position position="84"/>
    </location>
    <ligand>
        <name>Fe cation</name>
        <dbReference type="ChEBI" id="CHEBI:24875"/>
        <label>2</label>
    </ligand>
</feature>
<evidence type="ECO:0000256" key="1">
    <source>
        <dbReference type="ARBA" id="ARBA00000032"/>
    </source>
</evidence>
<dbReference type="PANTHER" id="PTHR10161">
    <property type="entry name" value="TARTRATE-RESISTANT ACID PHOSPHATASE TYPE 5"/>
    <property type="match status" value="1"/>
</dbReference>
<evidence type="ECO:0000256" key="3">
    <source>
        <dbReference type="ARBA" id="ARBA00008723"/>
    </source>
</evidence>
<dbReference type="InterPro" id="IPR004843">
    <property type="entry name" value="Calcineurin-like_PHP"/>
</dbReference>
<keyword evidence="8" id="KW-0862">Zinc</keyword>
<comment type="catalytic activity">
    <reaction evidence="1 10">
        <text>a phosphate monoester + H2O = an alcohol + phosphate</text>
        <dbReference type="Rhea" id="RHEA:15017"/>
        <dbReference type="ChEBI" id="CHEBI:15377"/>
        <dbReference type="ChEBI" id="CHEBI:30879"/>
        <dbReference type="ChEBI" id="CHEBI:43474"/>
        <dbReference type="ChEBI" id="CHEBI:67140"/>
        <dbReference type="EC" id="3.1.3.2"/>
    </reaction>
</comment>
<comment type="caution">
    <text evidence="13">The sequence shown here is derived from an EMBL/GenBank/DDBJ whole genome shotgun (WGS) entry which is preliminary data.</text>
</comment>
<evidence type="ECO:0000256" key="2">
    <source>
        <dbReference type="ARBA" id="ARBA00004613"/>
    </source>
</evidence>
<dbReference type="KEGG" id="qsa:O6P43_026054"/>
<dbReference type="InterPro" id="IPR029052">
    <property type="entry name" value="Metallo-depent_PP-like"/>
</dbReference>
<evidence type="ECO:0000313" key="13">
    <source>
        <dbReference type="EMBL" id="KAJ7954477.1"/>
    </source>
</evidence>
<dbReference type="Proteomes" id="UP001163823">
    <property type="component" value="Chromosome 10"/>
</dbReference>
<feature type="binding site" evidence="11">
    <location>
        <position position="250"/>
    </location>
    <ligand>
        <name>Fe cation</name>
        <dbReference type="ChEBI" id="CHEBI:24875"/>
        <label>2</label>
    </ligand>
</feature>
<keyword evidence="10 11" id="KW-0408">Iron</keyword>
<sequence length="333" mass="37800">MVVSVMANTSLLLHLALIIFIAFVLPTFADLLKLEHPAKSDGSLSILVIGDWGRKGLYNQSEVAHQMGRVGKKLDIDFVISTGDNFYEDGLKGVNDPAFEESFTNIYTAKSLQKPWYTVMGNHDYRGDSKAQLSPVLRKIDNRWICLRSFILNAEIVEFFFVDTTPFVDNYLTEADHTYDWRGVTPRKTYLSNLLKDLELALMESTASWKIVVGHHAIRSAGHHGDTPELIEHLLPILKANEVDLYINGHDHCLEHISSKDSPIQYLTSGAGSKAWRGDVKIKNYHRDLKFFYDGQGFMSLQITKTDADIVFYDVFGKILHTWRVAKRLYSAV</sequence>
<evidence type="ECO:0000256" key="8">
    <source>
        <dbReference type="ARBA" id="ARBA00022833"/>
    </source>
</evidence>
<gene>
    <name evidence="13" type="ORF">O6P43_026054</name>
</gene>